<keyword evidence="2" id="KW-1185">Reference proteome</keyword>
<reference evidence="1 2" key="1">
    <citation type="submission" date="2017-07" db="EMBL/GenBank/DDBJ databases">
        <authorList>
            <person name="Sun Z.S."/>
            <person name="Albrecht U."/>
            <person name="Echele G."/>
            <person name="Lee C.C."/>
        </authorList>
    </citation>
    <scope>NUCLEOTIDE SEQUENCE [LARGE SCALE GENOMIC DNA]</scope>
    <source>
        <strain evidence="1 2">DSM 14827</strain>
    </source>
</reference>
<organism evidence="1 2">
    <name type="scientific">Paracoccus seriniphilus</name>
    <dbReference type="NCBI Taxonomy" id="184748"/>
    <lineage>
        <taxon>Bacteria</taxon>
        <taxon>Pseudomonadati</taxon>
        <taxon>Pseudomonadota</taxon>
        <taxon>Alphaproteobacteria</taxon>
        <taxon>Rhodobacterales</taxon>
        <taxon>Paracoccaceae</taxon>
        <taxon>Paracoccus</taxon>
    </lineage>
</organism>
<protein>
    <submittedName>
        <fullName evidence="1">Glyoxalase/Bleomycin resistance protein/Dioxygenase superfamily protein</fullName>
    </submittedName>
</protein>
<dbReference type="InterPro" id="IPR029068">
    <property type="entry name" value="Glyas_Bleomycin-R_OHBP_Dase"/>
</dbReference>
<dbReference type="RefSeq" id="WP_179217708.1">
    <property type="nucleotide sequence ID" value="NZ_FZQB01000006.1"/>
</dbReference>
<dbReference type="Proteomes" id="UP000198307">
    <property type="component" value="Unassembled WGS sequence"/>
</dbReference>
<proteinExistence type="predicted"/>
<evidence type="ECO:0000313" key="2">
    <source>
        <dbReference type="Proteomes" id="UP000198307"/>
    </source>
</evidence>
<dbReference type="AlphaFoldDB" id="A0A239PVH1"/>
<accession>A0A239PVH1</accession>
<evidence type="ECO:0000313" key="1">
    <source>
        <dbReference type="EMBL" id="SNT73936.1"/>
    </source>
</evidence>
<sequence length="190" mass="21716">MPGQWTSNWQEVENWHEFRPEMICDDFDPIMKDWKLVHLGIVVKKMDPVVNFWKKTGIAQFDNKSFIFDASGPVPGLKYYGEPCDPEFKARWRVGQIGAIPVEIGEMLGGRSPYKDHLDKFGEGIHHVAFSTPNWQESYDYLVSKGMPCMMEGSLGGWAYFDAHALGGGVNIELIDFNTKGYDWFARLVD</sequence>
<keyword evidence="1" id="KW-0223">Dioxygenase</keyword>
<dbReference type="SUPFAM" id="SSF54593">
    <property type="entry name" value="Glyoxalase/Bleomycin resistance protein/Dihydroxybiphenyl dioxygenase"/>
    <property type="match status" value="1"/>
</dbReference>
<dbReference type="Gene3D" id="3.10.180.10">
    <property type="entry name" value="2,3-Dihydroxybiphenyl 1,2-Dioxygenase, domain 1"/>
    <property type="match status" value="1"/>
</dbReference>
<dbReference type="GO" id="GO:0051213">
    <property type="term" value="F:dioxygenase activity"/>
    <property type="evidence" value="ECO:0007669"/>
    <property type="project" value="UniProtKB-KW"/>
</dbReference>
<dbReference type="EMBL" id="FZQB01000006">
    <property type="protein sequence ID" value="SNT73936.1"/>
    <property type="molecule type" value="Genomic_DNA"/>
</dbReference>
<dbReference type="Pfam" id="PF13669">
    <property type="entry name" value="Glyoxalase_4"/>
    <property type="match status" value="1"/>
</dbReference>
<gene>
    <name evidence="1" type="ORF">SAMN05444959_106116</name>
</gene>
<name>A0A239PVH1_9RHOB</name>
<keyword evidence="1" id="KW-0560">Oxidoreductase</keyword>